<feature type="domain" description="Ketoreductase" evidence="3">
    <location>
        <begin position="38"/>
        <end position="219"/>
    </location>
</feature>
<protein>
    <submittedName>
        <fullName evidence="4">Oxidoreductase</fullName>
    </submittedName>
</protein>
<accession>H5THH1</accession>
<dbReference type="PANTHER" id="PTHR43669">
    <property type="entry name" value="5-KETO-D-GLUCONATE 5-REDUCTASE"/>
    <property type="match status" value="1"/>
</dbReference>
<evidence type="ECO:0000256" key="2">
    <source>
        <dbReference type="ARBA" id="ARBA00023002"/>
    </source>
</evidence>
<comment type="caution">
    <text evidence="4">The sequence shown here is derived from an EMBL/GenBank/DDBJ whole genome shotgun (WGS) entry which is preliminary data.</text>
</comment>
<dbReference type="CDD" id="cd05233">
    <property type="entry name" value="SDR_c"/>
    <property type="match status" value="1"/>
</dbReference>
<dbReference type="InterPro" id="IPR036291">
    <property type="entry name" value="NAD(P)-bd_dom_sf"/>
</dbReference>
<dbReference type="SUPFAM" id="SSF51735">
    <property type="entry name" value="NAD(P)-binding Rossmann-fold domains"/>
    <property type="match status" value="1"/>
</dbReference>
<evidence type="ECO:0000313" key="4">
    <source>
        <dbReference type="EMBL" id="GAB32929.1"/>
    </source>
</evidence>
<dbReference type="PROSITE" id="PS00061">
    <property type="entry name" value="ADH_SHORT"/>
    <property type="match status" value="1"/>
</dbReference>
<proteinExistence type="inferred from homology"/>
<keyword evidence="2" id="KW-0560">Oxidoreductase</keyword>
<organism evidence="4 5">
    <name type="scientific">Gordonia otitidis (strain DSM 44809 / CCUG 52243 / JCM 12355 / NBRC 100426 / IFM 10032)</name>
    <dbReference type="NCBI Taxonomy" id="1108044"/>
    <lineage>
        <taxon>Bacteria</taxon>
        <taxon>Bacillati</taxon>
        <taxon>Actinomycetota</taxon>
        <taxon>Actinomycetes</taxon>
        <taxon>Mycobacteriales</taxon>
        <taxon>Gordoniaceae</taxon>
        <taxon>Gordonia</taxon>
    </lineage>
</organism>
<dbReference type="AlphaFoldDB" id="H5THH1"/>
<gene>
    <name evidence="4" type="ORF">GOOTI_033_00390</name>
</gene>
<dbReference type="Pfam" id="PF00106">
    <property type="entry name" value="adh_short"/>
    <property type="match status" value="1"/>
</dbReference>
<dbReference type="InterPro" id="IPR020904">
    <property type="entry name" value="Sc_DH/Rdtase_CS"/>
</dbReference>
<dbReference type="InterPro" id="IPR002347">
    <property type="entry name" value="SDR_fam"/>
</dbReference>
<dbReference type="GO" id="GO:0016491">
    <property type="term" value="F:oxidoreductase activity"/>
    <property type="evidence" value="ECO:0007669"/>
    <property type="project" value="UniProtKB-KW"/>
</dbReference>
<keyword evidence="5" id="KW-1185">Reference proteome</keyword>
<dbReference type="PANTHER" id="PTHR43669:SF6">
    <property type="entry name" value="DECAPRENYLPHOSPHORYL-2-KETO-BETA-D-ERYTHRO-PENTOSE REDUCTASE"/>
    <property type="match status" value="1"/>
</dbReference>
<evidence type="ECO:0000259" key="3">
    <source>
        <dbReference type="SMART" id="SM00822"/>
    </source>
</evidence>
<name>H5THH1_GORO1</name>
<sequence>MWATIVTAVIRPDTDVGAAATGGILRVMARNNAHDVPGTVVLFGGRSEIGIALARRLVGGRTVVLAARRSADLHDETAAMRAAGAVDVVTLEFDADATDTHPALIETITAEHGPVAIAIVAFGILGDQHRAEVDAAHALAIAETDYVGQISVLTPLANALRSQGSGTMIVFSSIAGVRVRRGNYVYGSAKAGLDGFASGLSDALYGSGVRLLLARPGFVIGNMTAELMAAGTKPAPMSVDADQVADAVAQAYRRGRWEVWIPAPLRLVGFAMRFVPRAIWRRLPR</sequence>
<dbReference type="InterPro" id="IPR057326">
    <property type="entry name" value="KR_dom"/>
</dbReference>
<dbReference type="STRING" id="1108044.GOOTI_033_00390"/>
<dbReference type="EMBL" id="BAFB01000033">
    <property type="protein sequence ID" value="GAB32929.1"/>
    <property type="molecule type" value="Genomic_DNA"/>
</dbReference>
<dbReference type="PRINTS" id="PR00081">
    <property type="entry name" value="GDHRDH"/>
</dbReference>
<dbReference type="Proteomes" id="UP000005038">
    <property type="component" value="Unassembled WGS sequence"/>
</dbReference>
<dbReference type="Gene3D" id="3.40.50.720">
    <property type="entry name" value="NAD(P)-binding Rossmann-like Domain"/>
    <property type="match status" value="1"/>
</dbReference>
<reference evidence="4" key="1">
    <citation type="submission" date="2012-02" db="EMBL/GenBank/DDBJ databases">
        <title>Whole genome shotgun sequence of Gordonia otitidis NBRC 100426.</title>
        <authorList>
            <person name="Yoshida I."/>
            <person name="Hosoyama A."/>
            <person name="Tsuchikane K."/>
            <person name="Katsumata H."/>
            <person name="Yamazaki S."/>
            <person name="Fujita N."/>
        </authorList>
    </citation>
    <scope>NUCLEOTIDE SEQUENCE [LARGE SCALE GENOMIC DNA]</scope>
    <source>
        <strain evidence="4">NBRC 100426</strain>
    </source>
</reference>
<evidence type="ECO:0000313" key="5">
    <source>
        <dbReference type="Proteomes" id="UP000005038"/>
    </source>
</evidence>
<dbReference type="SMART" id="SM00822">
    <property type="entry name" value="PKS_KR"/>
    <property type="match status" value="1"/>
</dbReference>
<evidence type="ECO:0000256" key="1">
    <source>
        <dbReference type="ARBA" id="ARBA00006484"/>
    </source>
</evidence>
<comment type="similarity">
    <text evidence="1">Belongs to the short-chain dehydrogenases/reductases (SDR) family.</text>
</comment>